<protein>
    <recommendedName>
        <fullName evidence="4">Tetratricopeptide repeat protein</fullName>
    </recommendedName>
</protein>
<dbReference type="EMBL" id="JACBZD010000001">
    <property type="protein sequence ID" value="NYI07467.1"/>
    <property type="molecule type" value="Genomic_DNA"/>
</dbReference>
<evidence type="ECO:0000256" key="1">
    <source>
        <dbReference type="SAM" id="MobiDB-lite"/>
    </source>
</evidence>
<proteinExistence type="predicted"/>
<comment type="caution">
    <text evidence="2">The sequence shown here is derived from an EMBL/GenBank/DDBJ whole genome shotgun (WGS) entry which is preliminary data.</text>
</comment>
<feature type="region of interest" description="Disordered" evidence="1">
    <location>
        <begin position="157"/>
        <end position="196"/>
    </location>
</feature>
<feature type="compositionally biased region" description="Basic and acidic residues" evidence="1">
    <location>
        <begin position="157"/>
        <end position="176"/>
    </location>
</feature>
<reference evidence="2 3" key="1">
    <citation type="submission" date="2020-07" db="EMBL/GenBank/DDBJ databases">
        <title>Sequencing the genomes of 1000 actinobacteria strains.</title>
        <authorList>
            <person name="Klenk H.-P."/>
        </authorList>
    </citation>
    <scope>NUCLEOTIDE SEQUENCE [LARGE SCALE GENOMIC DNA]</scope>
    <source>
        <strain evidence="2 3">DSM 42178</strain>
    </source>
</reference>
<feature type="region of interest" description="Disordered" evidence="1">
    <location>
        <begin position="41"/>
        <end position="70"/>
    </location>
</feature>
<evidence type="ECO:0000313" key="2">
    <source>
        <dbReference type="EMBL" id="NYI07467.1"/>
    </source>
</evidence>
<accession>A0A853A033</accession>
<dbReference type="AlphaFoldDB" id="A0A853A033"/>
<dbReference type="RefSeq" id="WP_179815875.1">
    <property type="nucleotide sequence ID" value="NZ_JACBZD010000001.1"/>
</dbReference>
<dbReference type="PANTHER" id="PTHR46082">
    <property type="entry name" value="ATP/GTP-BINDING PROTEIN-RELATED"/>
    <property type="match status" value="1"/>
</dbReference>
<organism evidence="2 3">
    <name type="scientific">Allostreptomyces psammosilenae</name>
    <dbReference type="NCBI Taxonomy" id="1892865"/>
    <lineage>
        <taxon>Bacteria</taxon>
        <taxon>Bacillati</taxon>
        <taxon>Actinomycetota</taxon>
        <taxon>Actinomycetes</taxon>
        <taxon>Kitasatosporales</taxon>
        <taxon>Streptomycetaceae</taxon>
        <taxon>Allostreptomyces</taxon>
    </lineage>
</organism>
<dbReference type="InterPro" id="IPR053137">
    <property type="entry name" value="NLR-like"/>
</dbReference>
<gene>
    <name evidence="2" type="ORF">FHU37_004410</name>
</gene>
<evidence type="ECO:0008006" key="4">
    <source>
        <dbReference type="Google" id="ProtNLM"/>
    </source>
</evidence>
<dbReference type="Gene3D" id="1.25.40.10">
    <property type="entry name" value="Tetratricopeptide repeat domain"/>
    <property type="match status" value="1"/>
</dbReference>
<keyword evidence="3" id="KW-1185">Reference proteome</keyword>
<name>A0A853A033_9ACTN</name>
<dbReference type="Proteomes" id="UP000567795">
    <property type="component" value="Unassembled WGS sequence"/>
</dbReference>
<dbReference type="InterPro" id="IPR011990">
    <property type="entry name" value="TPR-like_helical_dom_sf"/>
</dbReference>
<evidence type="ECO:0000313" key="3">
    <source>
        <dbReference type="Proteomes" id="UP000567795"/>
    </source>
</evidence>
<dbReference type="PANTHER" id="PTHR46082:SF6">
    <property type="entry name" value="AAA+ ATPASE DOMAIN-CONTAINING PROTEIN-RELATED"/>
    <property type="match status" value="1"/>
</dbReference>
<dbReference type="SUPFAM" id="SSF48452">
    <property type="entry name" value="TPR-like"/>
    <property type="match status" value="1"/>
</dbReference>
<sequence>MRKRIETAVEQAAGLAARGRVAAALHRVQEARRWAAALAPTGQAPDGVEGLDRPGGAAGPDHPGAAGVAGPDGPDAWRVVLARLAWFEGYLTVRSGWWAEGAALCREAEAVLGPAEAGRPAPNGRAGAAGHPDPVDDPAARATVLVAAGRLPDAERAAGEAVRRARAETADDRGGDARAGTPGVGRRGGNRERPRQALRATGRWCALLLETGHPRLAEEEYARGWEEARRAYGPGHPLTLELRAGHARALVARGWREEGVRELRAVLRIGGRGLPGLRTDLTDHQLTLAATLAEQDEYAVAAELLRELPPRLTERPDPSSPDPLARGVHLLAEVRRGQRRYGEAVELADAVLRHRARRLGEAHPYTALTRLVQAGALVGVGRPGEAVWGAARAVADLTHALAPEHPWVQDGTVVLARALLGDGRVEQGTAELEGVVRALERHAGARHPRTLRARRALEEALVATGARAGRGLAREAG</sequence>
<feature type="compositionally biased region" description="Low complexity" evidence="1">
    <location>
        <begin position="59"/>
        <end position="70"/>
    </location>
</feature>